<gene>
    <name evidence="1" type="ORF">AVDCRST_MAG91-742</name>
</gene>
<accession>A0A6J4SBW8</accession>
<organism evidence="1">
    <name type="scientific">uncultured Sphingomonadaceae bacterium</name>
    <dbReference type="NCBI Taxonomy" id="169976"/>
    <lineage>
        <taxon>Bacteria</taxon>
        <taxon>Pseudomonadati</taxon>
        <taxon>Pseudomonadota</taxon>
        <taxon>Alphaproteobacteria</taxon>
        <taxon>Sphingomonadales</taxon>
        <taxon>Sphingomonadaceae</taxon>
        <taxon>environmental samples</taxon>
    </lineage>
</organism>
<reference evidence="1" key="1">
    <citation type="submission" date="2020-02" db="EMBL/GenBank/DDBJ databases">
        <authorList>
            <person name="Meier V. D."/>
        </authorList>
    </citation>
    <scope>NUCLEOTIDE SEQUENCE</scope>
    <source>
        <strain evidence="1">AVDCRST_MAG91</strain>
    </source>
</reference>
<evidence type="ECO:0000313" key="1">
    <source>
        <dbReference type="EMBL" id="CAA9495087.1"/>
    </source>
</evidence>
<dbReference type="EMBL" id="CADCVX010000174">
    <property type="protein sequence ID" value="CAA9495087.1"/>
    <property type="molecule type" value="Genomic_DNA"/>
</dbReference>
<feature type="non-terminal residue" evidence="1">
    <location>
        <position position="115"/>
    </location>
</feature>
<name>A0A6J4SBW8_9SPHN</name>
<proteinExistence type="predicted"/>
<dbReference type="Gene3D" id="1.10.3210.10">
    <property type="entry name" value="Hypothetical protein af1432"/>
    <property type="match status" value="1"/>
</dbReference>
<dbReference type="AlphaFoldDB" id="A0A6J4SBW8"/>
<protein>
    <submittedName>
        <fullName evidence="1">Uncharacterized protein</fullName>
    </submittedName>
</protein>
<dbReference type="SUPFAM" id="SSF109604">
    <property type="entry name" value="HD-domain/PDEase-like"/>
    <property type="match status" value="1"/>
</dbReference>
<sequence length="115" mass="12596">MKPEDAESVAREAVARLIEPELQKWLDWCGENDEAPEALSAARIACAVMTAPLSAASVDEMRALSEPTVRRIVGPTILLRGGTYFDFLDPENSEFTIEDVAHSLAMTCRFGGHCE</sequence>